<dbReference type="Proteomes" id="UP000076476">
    <property type="component" value="Unassembled WGS sequence"/>
</dbReference>
<name>A0A165WUL1_9BACI</name>
<dbReference type="InterPro" id="IPR023365">
    <property type="entry name" value="Sortase_dom-sf"/>
</dbReference>
<dbReference type="CDD" id="cd05828">
    <property type="entry name" value="Sortase_D_1"/>
    <property type="match status" value="1"/>
</dbReference>
<feature type="active site" description="Acyl-thioester intermediate" evidence="2">
    <location>
        <position position="175"/>
    </location>
</feature>
<keyword evidence="1" id="KW-0378">Hydrolase</keyword>
<protein>
    <submittedName>
        <fullName evidence="5">Class D sortase</fullName>
    </submittedName>
</protein>
<feature type="active site" description="Proton donor/acceptor" evidence="2">
    <location>
        <position position="117"/>
    </location>
</feature>
<evidence type="ECO:0000313" key="5">
    <source>
        <dbReference type="EMBL" id="KZN95340.1"/>
    </source>
</evidence>
<dbReference type="Proteomes" id="UP000214606">
    <property type="component" value="Chromosome"/>
</dbReference>
<organism evidence="5 6">
    <name type="scientific">Aeribacillus pallidus</name>
    <dbReference type="NCBI Taxonomy" id="33936"/>
    <lineage>
        <taxon>Bacteria</taxon>
        <taxon>Bacillati</taxon>
        <taxon>Bacillota</taxon>
        <taxon>Bacilli</taxon>
        <taxon>Bacillales</taxon>
        <taxon>Bacillaceae</taxon>
        <taxon>Aeribacillus</taxon>
    </lineage>
</organism>
<dbReference type="Gene3D" id="2.40.260.10">
    <property type="entry name" value="Sortase"/>
    <property type="match status" value="1"/>
</dbReference>
<evidence type="ECO:0000313" key="7">
    <source>
        <dbReference type="Proteomes" id="UP000214606"/>
    </source>
</evidence>
<reference evidence="4 7" key="2">
    <citation type="submission" date="2016-10" db="EMBL/GenBank/DDBJ databases">
        <title>The whole genome sequencing and assembly of Aeribacillus pallidus KCTC3564 strain.</title>
        <authorList>
            <person name="Lee Y.-J."/>
            <person name="Park M.-K."/>
            <person name="Yi H."/>
            <person name="Bahn Y.-S."/>
            <person name="Kim J.F."/>
            <person name="Lee D.-W."/>
        </authorList>
    </citation>
    <scope>NUCLEOTIDE SEQUENCE [LARGE SCALE GENOMIC DNA]</scope>
    <source>
        <strain evidence="4 7">KCTC3564</strain>
    </source>
</reference>
<gene>
    <name evidence="4" type="ORF">AP3564_04370</name>
    <name evidence="5" type="ORF">AZI98_15190</name>
</gene>
<accession>A0A161YWX1</accession>
<keyword evidence="3" id="KW-0472">Membrane</keyword>
<sequence>MHVKNWLPILFISCGLFCVAYGGWKLWSMHSAQNEALKEAHQLVGAEGLKKKERSEVVPSDFQPKMDEVIGILHIPKLKAQLPIVEGTDEDELEKGVGHYRGTAFSGQNDQIVLSGHRDTVFRNVGDLKIGDELIVEMEYGRFTYLIQETEIVDADDRTVIRSTAPNEVLTLTTCYPFGYIGNAPQRYIIYAVPA</sequence>
<dbReference type="NCBIfam" id="TIGR01076">
    <property type="entry name" value="sortase_fam"/>
    <property type="match status" value="1"/>
</dbReference>
<dbReference type="AlphaFoldDB" id="A0A165WUL1"/>
<evidence type="ECO:0000256" key="2">
    <source>
        <dbReference type="PIRSR" id="PIRSR605754-1"/>
    </source>
</evidence>
<keyword evidence="3" id="KW-0812">Transmembrane</keyword>
<dbReference type="KEGG" id="apak:AP3564_04370"/>
<keyword evidence="3" id="KW-1133">Transmembrane helix</keyword>
<dbReference type="SUPFAM" id="SSF63817">
    <property type="entry name" value="Sortase"/>
    <property type="match status" value="1"/>
</dbReference>
<reference evidence="5 6" key="1">
    <citation type="submission" date="2016-04" db="EMBL/GenBank/DDBJ databases">
        <title>Draft genome sequence of Aeribacillus pallidus 8m3 from petroleum reservoir.</title>
        <authorList>
            <person name="Poltaraus A.B."/>
            <person name="Nazina T.N."/>
            <person name="Tourova T.P."/>
            <person name="Malakho S.M."/>
            <person name="Korshunova A.V."/>
            <person name="Sokolova D.S."/>
        </authorList>
    </citation>
    <scope>NUCLEOTIDE SEQUENCE [LARGE SCALE GENOMIC DNA]</scope>
    <source>
        <strain evidence="5 6">8m3</strain>
    </source>
</reference>
<dbReference type="InterPro" id="IPR005754">
    <property type="entry name" value="Sortase"/>
</dbReference>
<accession>A0A165WUL1</accession>
<dbReference type="GO" id="GO:0016787">
    <property type="term" value="F:hydrolase activity"/>
    <property type="evidence" value="ECO:0007669"/>
    <property type="project" value="UniProtKB-KW"/>
</dbReference>
<keyword evidence="6" id="KW-1185">Reference proteome</keyword>
<dbReference type="OrthoDB" id="165822at2"/>
<evidence type="ECO:0000256" key="3">
    <source>
        <dbReference type="SAM" id="Phobius"/>
    </source>
</evidence>
<dbReference type="InterPro" id="IPR041999">
    <property type="entry name" value="Sortase_D_1"/>
</dbReference>
<evidence type="ECO:0000313" key="4">
    <source>
        <dbReference type="EMBL" id="ASS89592.1"/>
    </source>
</evidence>
<evidence type="ECO:0000256" key="1">
    <source>
        <dbReference type="ARBA" id="ARBA00022801"/>
    </source>
</evidence>
<dbReference type="InterPro" id="IPR053525">
    <property type="entry name" value="Sortase_D"/>
</dbReference>
<evidence type="ECO:0000313" key="6">
    <source>
        <dbReference type="Proteomes" id="UP000076476"/>
    </source>
</evidence>
<dbReference type="NCBIfam" id="NF033746">
    <property type="entry name" value="class_D_sortase"/>
    <property type="match status" value="1"/>
</dbReference>
<dbReference type="Pfam" id="PF04203">
    <property type="entry name" value="Sortase"/>
    <property type="match status" value="1"/>
</dbReference>
<dbReference type="STRING" id="33936.AZI98_15190"/>
<feature type="transmembrane region" description="Helical" evidence="3">
    <location>
        <begin position="6"/>
        <end position="24"/>
    </location>
</feature>
<dbReference type="EMBL" id="CP017703">
    <property type="protein sequence ID" value="ASS89592.1"/>
    <property type="molecule type" value="Genomic_DNA"/>
</dbReference>
<dbReference type="EMBL" id="LWBR01000058">
    <property type="protein sequence ID" value="KZN95340.1"/>
    <property type="molecule type" value="Genomic_DNA"/>
</dbReference>
<proteinExistence type="predicted"/>